<evidence type="ECO:0000256" key="2">
    <source>
        <dbReference type="SAM" id="Phobius"/>
    </source>
</evidence>
<dbReference type="InParanoid" id="M4EIR3"/>
<dbReference type="HOGENOM" id="CLU_1186460_0_0_1"/>
<feature type="transmembrane region" description="Helical" evidence="2">
    <location>
        <begin position="118"/>
        <end position="138"/>
    </location>
</feature>
<dbReference type="PANTHER" id="PTHR36793:SF2">
    <property type="entry name" value="TRANSMEMBRANE PROTEIN"/>
    <property type="match status" value="1"/>
</dbReference>
<dbReference type="EnsemblPlants" id="Bra028678.1">
    <property type="protein sequence ID" value="Bra028678.1-P"/>
    <property type="gene ID" value="Bra028678"/>
</dbReference>
<organism evidence="3 4">
    <name type="scientific">Brassica campestris</name>
    <name type="common">Field mustard</name>
    <dbReference type="NCBI Taxonomy" id="3711"/>
    <lineage>
        <taxon>Eukaryota</taxon>
        <taxon>Viridiplantae</taxon>
        <taxon>Streptophyta</taxon>
        <taxon>Embryophyta</taxon>
        <taxon>Tracheophyta</taxon>
        <taxon>Spermatophyta</taxon>
        <taxon>Magnoliopsida</taxon>
        <taxon>eudicotyledons</taxon>
        <taxon>Gunneridae</taxon>
        <taxon>Pentapetalae</taxon>
        <taxon>rosids</taxon>
        <taxon>malvids</taxon>
        <taxon>Brassicales</taxon>
        <taxon>Brassicaceae</taxon>
        <taxon>Brassiceae</taxon>
        <taxon>Brassica</taxon>
    </lineage>
</organism>
<reference evidence="3 4" key="2">
    <citation type="journal article" date="2018" name="Hortic Res">
        <title>Improved Brassica rapa reference genome by single-molecule sequencing and chromosome conformation capture technologies.</title>
        <authorList>
            <person name="Zhang L."/>
            <person name="Cai X."/>
            <person name="Wu J."/>
            <person name="Liu M."/>
            <person name="Grob S."/>
            <person name="Cheng F."/>
            <person name="Liang J."/>
            <person name="Cai C."/>
            <person name="Liu Z."/>
            <person name="Liu B."/>
            <person name="Wang F."/>
            <person name="Li S."/>
            <person name="Liu F."/>
            <person name="Li X."/>
            <person name="Cheng L."/>
            <person name="Yang W."/>
            <person name="Li M.H."/>
            <person name="Grossniklaus U."/>
            <person name="Zheng H."/>
            <person name="Wang X."/>
        </authorList>
    </citation>
    <scope>NUCLEOTIDE SEQUENCE [LARGE SCALE GENOMIC DNA]</scope>
    <source>
        <strain evidence="3 4">cv. Chiifu-401-42</strain>
    </source>
</reference>
<dbReference type="eggNOG" id="KOG0154">
    <property type="taxonomic scope" value="Eukaryota"/>
</dbReference>
<sequence>MASLLLPSSQLLLRSRNQHNVQPFLLPRSSPKTPFVVSSSPSLRQHSTSASASKNPPETFTAVATTDNKKQPEKKHLSEEEEAEEDMLWIQEKALNLVEFTGTVAQAIPGPRVGSTKLPWMLAVPLTYAVTTLVTAAVKTVNNFTSPKAQPKKLVNSLCFLLSVALCYCSLLSLSVFTLFLVPSSYSLFHTVPALCFTLFLLSVFTLFLLSVSLCSWPLFQGNIRSYRVSSISD</sequence>
<feature type="transmembrane region" description="Helical" evidence="2">
    <location>
        <begin position="158"/>
        <end position="180"/>
    </location>
</feature>
<dbReference type="AlphaFoldDB" id="M4EIR3"/>
<name>M4EIR3_BRACM</name>
<accession>M4EIR3</accession>
<reference evidence="3" key="3">
    <citation type="submission" date="2023-03" db="UniProtKB">
        <authorList>
            <consortium name="EnsemblPlants"/>
        </authorList>
    </citation>
    <scope>IDENTIFICATION</scope>
    <source>
        <strain evidence="3">cv. Chiifu-401-42</strain>
    </source>
</reference>
<dbReference type="STRING" id="51351.M4EIR3"/>
<protein>
    <recommendedName>
        <fullName evidence="5">Transmembrane protein</fullName>
    </recommendedName>
</protein>
<dbReference type="Gramene" id="Bra028678.1">
    <property type="protein sequence ID" value="Bra028678.1-P"/>
    <property type="gene ID" value="Bra028678"/>
</dbReference>
<feature type="region of interest" description="Disordered" evidence="1">
    <location>
        <begin position="21"/>
        <end position="82"/>
    </location>
</feature>
<keyword evidence="4" id="KW-1185">Reference proteome</keyword>
<feature type="compositionally biased region" description="Basic and acidic residues" evidence="1">
    <location>
        <begin position="67"/>
        <end position="78"/>
    </location>
</feature>
<evidence type="ECO:0000256" key="1">
    <source>
        <dbReference type="SAM" id="MobiDB-lite"/>
    </source>
</evidence>
<keyword evidence="2" id="KW-0812">Transmembrane</keyword>
<dbReference type="Proteomes" id="UP000011750">
    <property type="component" value="Chromosome A02"/>
</dbReference>
<dbReference type="PANTHER" id="PTHR36793">
    <property type="entry name" value="RIBOSOMAL RNA SMALL SUBUNIT METHYLTRANSFERASE J"/>
    <property type="match status" value="1"/>
</dbReference>
<evidence type="ECO:0008006" key="5">
    <source>
        <dbReference type="Google" id="ProtNLM"/>
    </source>
</evidence>
<keyword evidence="2" id="KW-0472">Membrane</keyword>
<proteinExistence type="predicted"/>
<evidence type="ECO:0000313" key="3">
    <source>
        <dbReference type="EnsemblPlants" id="Bra028678.1-P"/>
    </source>
</evidence>
<feature type="transmembrane region" description="Helical" evidence="2">
    <location>
        <begin position="192"/>
        <end position="220"/>
    </location>
</feature>
<evidence type="ECO:0000313" key="4">
    <source>
        <dbReference type="Proteomes" id="UP000011750"/>
    </source>
</evidence>
<feature type="compositionally biased region" description="Polar residues" evidence="1">
    <location>
        <begin position="30"/>
        <end position="66"/>
    </location>
</feature>
<reference evidence="3 4" key="1">
    <citation type="journal article" date="2011" name="Nat. Genet.">
        <title>The genome of the mesopolyploid crop species Brassica rapa.</title>
        <authorList>
            <consortium name="Brassica rapa Genome Sequencing Project Consortium"/>
            <person name="Wang X."/>
            <person name="Wang H."/>
            <person name="Wang J."/>
            <person name="Sun R."/>
            <person name="Wu J."/>
            <person name="Liu S."/>
            <person name="Bai Y."/>
            <person name="Mun J.H."/>
            <person name="Bancroft I."/>
            <person name="Cheng F."/>
            <person name="Huang S."/>
            <person name="Li X."/>
            <person name="Hua W."/>
            <person name="Wang J."/>
            <person name="Wang X."/>
            <person name="Freeling M."/>
            <person name="Pires J.C."/>
            <person name="Paterson A.H."/>
            <person name="Chalhoub B."/>
            <person name="Wang B."/>
            <person name="Hayward A."/>
            <person name="Sharpe A.G."/>
            <person name="Park B.S."/>
            <person name="Weisshaar B."/>
            <person name="Liu B."/>
            <person name="Li B."/>
            <person name="Liu B."/>
            <person name="Tong C."/>
            <person name="Song C."/>
            <person name="Duran C."/>
            <person name="Peng C."/>
            <person name="Geng C."/>
            <person name="Koh C."/>
            <person name="Lin C."/>
            <person name="Edwards D."/>
            <person name="Mu D."/>
            <person name="Shen D."/>
            <person name="Soumpourou E."/>
            <person name="Li F."/>
            <person name="Fraser F."/>
            <person name="Conant G."/>
            <person name="Lassalle G."/>
            <person name="King G.J."/>
            <person name="Bonnema G."/>
            <person name="Tang H."/>
            <person name="Wang H."/>
            <person name="Belcram H."/>
            <person name="Zhou H."/>
            <person name="Hirakawa H."/>
            <person name="Abe H."/>
            <person name="Guo H."/>
            <person name="Wang H."/>
            <person name="Jin H."/>
            <person name="Parkin I.A."/>
            <person name="Batley J."/>
            <person name="Kim J.S."/>
            <person name="Just J."/>
            <person name="Li J."/>
            <person name="Xu J."/>
            <person name="Deng J."/>
            <person name="Kim J.A."/>
            <person name="Li J."/>
            <person name="Yu J."/>
            <person name="Meng J."/>
            <person name="Wang J."/>
            <person name="Min J."/>
            <person name="Poulain J."/>
            <person name="Wang J."/>
            <person name="Hatakeyama K."/>
            <person name="Wu K."/>
            <person name="Wang L."/>
            <person name="Fang L."/>
            <person name="Trick M."/>
            <person name="Links M.G."/>
            <person name="Zhao M."/>
            <person name="Jin M."/>
            <person name="Ramchiary N."/>
            <person name="Drou N."/>
            <person name="Berkman P.J."/>
            <person name="Cai Q."/>
            <person name="Huang Q."/>
            <person name="Li R."/>
            <person name="Tabata S."/>
            <person name="Cheng S."/>
            <person name="Zhang S."/>
            <person name="Zhang S."/>
            <person name="Huang S."/>
            <person name="Sato S."/>
            <person name="Sun S."/>
            <person name="Kwon S.J."/>
            <person name="Choi S.R."/>
            <person name="Lee T.H."/>
            <person name="Fan W."/>
            <person name="Zhao X."/>
            <person name="Tan X."/>
            <person name="Xu X."/>
            <person name="Wang Y."/>
            <person name="Qiu Y."/>
            <person name="Yin Y."/>
            <person name="Li Y."/>
            <person name="Du Y."/>
            <person name="Liao Y."/>
            <person name="Lim Y."/>
            <person name="Narusaka Y."/>
            <person name="Wang Y."/>
            <person name="Wang Z."/>
            <person name="Li Z."/>
            <person name="Wang Z."/>
            <person name="Xiong Z."/>
            <person name="Zhang Z."/>
        </authorList>
    </citation>
    <scope>NUCLEOTIDE SEQUENCE [LARGE SCALE GENOMIC DNA]</scope>
    <source>
        <strain evidence="3 4">cv. Chiifu-401-42</strain>
    </source>
</reference>
<keyword evidence="2" id="KW-1133">Transmembrane helix</keyword>